<dbReference type="Gene3D" id="1.10.10.60">
    <property type="entry name" value="Homeodomain-like"/>
    <property type="match status" value="1"/>
</dbReference>
<gene>
    <name evidence="1" type="ORF">V6W77_10370</name>
</gene>
<evidence type="ECO:0000313" key="1">
    <source>
        <dbReference type="EMBL" id="MEG9476667.1"/>
    </source>
</evidence>
<evidence type="ECO:0000313" key="2">
    <source>
        <dbReference type="Proteomes" id="UP001432017"/>
    </source>
</evidence>
<keyword evidence="2" id="KW-1185">Reference proteome</keyword>
<reference evidence="1" key="1">
    <citation type="submission" date="2023-12" db="EMBL/GenBank/DDBJ databases">
        <title>Mannheima indologenes sp. nov. proposed for Clade V organisms of Mannheimia.</title>
        <authorList>
            <person name="Christensen H."/>
        </authorList>
    </citation>
    <scope>NUCLEOTIDE SEQUENCE</scope>
    <source>
        <strain evidence="1">M14.4</strain>
    </source>
</reference>
<dbReference type="EMBL" id="JBAJJM010000020">
    <property type="protein sequence ID" value="MEG9476667.1"/>
    <property type="molecule type" value="Genomic_DNA"/>
</dbReference>
<proteinExistence type="predicted"/>
<dbReference type="RefSeq" id="WP_428981789.1">
    <property type="nucleotide sequence ID" value="NZ_JBAJJM010000020.1"/>
</dbReference>
<name>A0ABU7ZHH1_9PAST</name>
<accession>A0ABU7ZHH1</accession>
<dbReference type="Proteomes" id="UP001432017">
    <property type="component" value="Unassembled WGS sequence"/>
</dbReference>
<protein>
    <submittedName>
        <fullName evidence="1">Transposase</fullName>
    </submittedName>
</protein>
<sequence length="173" mass="20363">MKNCPFCQSTNIKKHGKQNNIQRHYCNQCNKIFTFQKKLNAIQIWSDYTTGKQTYPQLAEKYHCSVRTIQRYIEKAPKSQPNIIEGKYLNIIMDTTFFGREFGVLVLINSLKKKVIYHRFVKTEKDVYYQLALNQLREKGYIIQSVTCDGRRGLLKDLLNTPTQMCPFHMIAI</sequence>
<comment type="caution">
    <text evidence="1">The sequence shown here is derived from an EMBL/GenBank/DDBJ whole genome shotgun (WGS) entry which is preliminary data.</text>
</comment>
<organism evidence="1 2">
    <name type="scientific">Mannheimia indoligenes</name>
    <dbReference type="NCBI Taxonomy" id="3103145"/>
    <lineage>
        <taxon>Bacteria</taxon>
        <taxon>Pseudomonadati</taxon>
        <taxon>Pseudomonadota</taxon>
        <taxon>Gammaproteobacteria</taxon>
        <taxon>Pasteurellales</taxon>
        <taxon>Pasteurellaceae</taxon>
        <taxon>Mannheimia</taxon>
    </lineage>
</organism>
<feature type="non-terminal residue" evidence="1">
    <location>
        <position position="173"/>
    </location>
</feature>